<organism evidence="1 2">
    <name type="scientific">Catharanthus roseus</name>
    <name type="common">Madagascar periwinkle</name>
    <name type="synonym">Vinca rosea</name>
    <dbReference type="NCBI Taxonomy" id="4058"/>
    <lineage>
        <taxon>Eukaryota</taxon>
        <taxon>Viridiplantae</taxon>
        <taxon>Streptophyta</taxon>
        <taxon>Embryophyta</taxon>
        <taxon>Tracheophyta</taxon>
        <taxon>Spermatophyta</taxon>
        <taxon>Magnoliopsida</taxon>
        <taxon>eudicotyledons</taxon>
        <taxon>Gunneridae</taxon>
        <taxon>Pentapetalae</taxon>
        <taxon>asterids</taxon>
        <taxon>lamiids</taxon>
        <taxon>Gentianales</taxon>
        <taxon>Apocynaceae</taxon>
        <taxon>Rauvolfioideae</taxon>
        <taxon>Vinceae</taxon>
        <taxon>Catharanthinae</taxon>
        <taxon>Catharanthus</taxon>
    </lineage>
</organism>
<comment type="caution">
    <text evidence="1">The sequence shown here is derived from an EMBL/GenBank/DDBJ whole genome shotgun (WGS) entry which is preliminary data.</text>
</comment>
<protein>
    <submittedName>
        <fullName evidence="1">Uncharacterized protein</fullName>
    </submittedName>
</protein>
<evidence type="ECO:0000313" key="2">
    <source>
        <dbReference type="Proteomes" id="UP001060085"/>
    </source>
</evidence>
<proteinExistence type="predicted"/>
<gene>
    <name evidence="1" type="ORF">M9H77_32973</name>
</gene>
<keyword evidence="2" id="KW-1185">Reference proteome</keyword>
<accession>A0ACC0A8F2</accession>
<reference evidence="2" key="1">
    <citation type="journal article" date="2023" name="Nat. Plants">
        <title>Single-cell RNA sequencing provides a high-resolution roadmap for understanding the multicellular compartmentation of specialized metabolism.</title>
        <authorList>
            <person name="Sun S."/>
            <person name="Shen X."/>
            <person name="Li Y."/>
            <person name="Li Y."/>
            <person name="Wang S."/>
            <person name="Li R."/>
            <person name="Zhang H."/>
            <person name="Shen G."/>
            <person name="Guo B."/>
            <person name="Wei J."/>
            <person name="Xu J."/>
            <person name="St-Pierre B."/>
            <person name="Chen S."/>
            <person name="Sun C."/>
        </authorList>
    </citation>
    <scope>NUCLEOTIDE SEQUENCE [LARGE SCALE GENOMIC DNA]</scope>
</reference>
<evidence type="ECO:0000313" key="1">
    <source>
        <dbReference type="EMBL" id="KAI5655786.1"/>
    </source>
</evidence>
<dbReference type="Proteomes" id="UP001060085">
    <property type="component" value="Linkage Group LG07"/>
</dbReference>
<sequence>MVSLLNGGLSDENPKKRALENGYHSSSFGNLPNYKPRKVSAVRQFPPGCGPNAQQIIPQAQRNVTVAVGEHLAPTLGANCVISECEGDTQSCDVMSVRVDSNANMVIEGNGKLDVATQLCAETETDEFKMPADKEKQQILDASIDYGTPVVAKADGRETSAEPEIQSHDSPGSPVEQKEDISLDDLGGEVLAVVREGMHNQINEEVLDATPMDVELPKGLEQKSFELSKEWNGGEEAQDLVMQLDNVEPLSLVKHDALLSYVPSKNEAVRSPKENFRRRRVSATRDFPPYCGINAPSVPKEECLRITSGDKDLIGIKKGFLENEELKPSKVTSGLETSPDNTGEDCLIREAVVAGGEETKRNIEVSGFERRGGKLSTPNRISNATQVKVFEECKGSMGKEIVLYEPVGERTPSNDVSTSGHNQEAVVVNALMVAPFCPWSQEKVSSNSDAVKDVGKAKKEKAPWAKKNKAVAKKTIRKADPLGKPCLKMDSVCVHKDADETAGLLDMKDEGEFGEYEGPSPDLPSGCTRDVEVTLPPYGPSSSTGDARNKVRETLRLFQTICRKLLQGEEAKMKPEFKRIDLEAVKIMKNKKKEVGGKKYLGAVPGVEVGDEFQYRVELAMVGVHRLYQAGIDYMKHNGMHVAISVVASGAYSDDMEDADSLIYSGQGGNTPGKDKKREDQKLERGNLALRNSITTKNPVRVIHGMKETKSTDSSDSKSKIVTTYVYDGLYTVEHYWPEKGKHGNQVFMFKLKRIPGQPELAWKEVKMSKKSKVRLGVCVDDIAGGKESVPICAVNTINNEKPPPFSYITKMMYTDWSHMPPPHGCECTGRCSDSGKCACARRNGGEIPYNRNGAIVEAKPLVYECGPSCKCPPSCYNRVSQHGIKLPLEIFKTETRGWGVRSLTSISSGTFICEYVGELLEDKEAEQRTNDEYLFDIGHNYSDFFVDPDELRSSADQPAEEVGYTIDAAYYGNVGRFINHSCSPNLYAQNILYDHDEKRMPHIMLFAAENIPALKELTYHYNYSLDQVRDSNGNIKMKSCYCGSSECTGRLY</sequence>
<name>A0ACC0A8F2_CATRO</name>
<dbReference type="EMBL" id="CM044707">
    <property type="protein sequence ID" value="KAI5655786.1"/>
    <property type="molecule type" value="Genomic_DNA"/>
</dbReference>